<evidence type="ECO:0000313" key="2">
    <source>
        <dbReference type="EMBL" id="KAJ7762165.1"/>
    </source>
</evidence>
<accession>A0AAD7JFA8</accession>
<protein>
    <submittedName>
        <fullName evidence="2">Uncharacterized protein</fullName>
    </submittedName>
</protein>
<name>A0AAD7JFA8_9AGAR</name>
<feature type="region of interest" description="Disordered" evidence="1">
    <location>
        <begin position="1"/>
        <end position="156"/>
    </location>
</feature>
<reference evidence="2" key="1">
    <citation type="submission" date="2023-03" db="EMBL/GenBank/DDBJ databases">
        <title>Massive genome expansion in bonnet fungi (Mycena s.s.) driven by repeated elements and novel gene families across ecological guilds.</title>
        <authorList>
            <consortium name="Lawrence Berkeley National Laboratory"/>
            <person name="Harder C.B."/>
            <person name="Miyauchi S."/>
            <person name="Viragh M."/>
            <person name="Kuo A."/>
            <person name="Thoen E."/>
            <person name="Andreopoulos B."/>
            <person name="Lu D."/>
            <person name="Skrede I."/>
            <person name="Drula E."/>
            <person name="Henrissat B."/>
            <person name="Morin E."/>
            <person name="Kohler A."/>
            <person name="Barry K."/>
            <person name="LaButti K."/>
            <person name="Morin E."/>
            <person name="Salamov A."/>
            <person name="Lipzen A."/>
            <person name="Mereny Z."/>
            <person name="Hegedus B."/>
            <person name="Baldrian P."/>
            <person name="Stursova M."/>
            <person name="Weitz H."/>
            <person name="Taylor A."/>
            <person name="Grigoriev I.V."/>
            <person name="Nagy L.G."/>
            <person name="Martin F."/>
            <person name="Kauserud H."/>
        </authorList>
    </citation>
    <scope>NUCLEOTIDE SEQUENCE</scope>
    <source>
        <strain evidence="2">CBHHK182m</strain>
    </source>
</reference>
<feature type="compositionally biased region" description="Pro residues" evidence="1">
    <location>
        <begin position="130"/>
        <end position="146"/>
    </location>
</feature>
<sequence length="156" mass="16732">MHCARWRENAAGCGDGPAPAPANRLQHNGSNAHKNTPDGENPSGALDLARAGPAPRASPLPRDSPPRSKKTSPCATKKPAQKRRQPHRAPPQWCSQISRRPSTSPPHPPRPHIQVSKPKKEKSPIKKLTAPPPPPPTPYRPPPAPKSGPARPRADS</sequence>
<dbReference type="Proteomes" id="UP001215598">
    <property type="component" value="Unassembled WGS sequence"/>
</dbReference>
<dbReference type="AlphaFoldDB" id="A0AAD7JFA8"/>
<organism evidence="2 3">
    <name type="scientific">Mycena metata</name>
    <dbReference type="NCBI Taxonomy" id="1033252"/>
    <lineage>
        <taxon>Eukaryota</taxon>
        <taxon>Fungi</taxon>
        <taxon>Dikarya</taxon>
        <taxon>Basidiomycota</taxon>
        <taxon>Agaricomycotina</taxon>
        <taxon>Agaricomycetes</taxon>
        <taxon>Agaricomycetidae</taxon>
        <taxon>Agaricales</taxon>
        <taxon>Marasmiineae</taxon>
        <taxon>Mycenaceae</taxon>
        <taxon>Mycena</taxon>
    </lineage>
</organism>
<gene>
    <name evidence="2" type="ORF">B0H16DRAFT_1884156</name>
</gene>
<proteinExistence type="predicted"/>
<dbReference type="EMBL" id="JARKIB010000033">
    <property type="protein sequence ID" value="KAJ7762165.1"/>
    <property type="molecule type" value="Genomic_DNA"/>
</dbReference>
<feature type="compositionally biased region" description="Low complexity" evidence="1">
    <location>
        <begin position="147"/>
        <end position="156"/>
    </location>
</feature>
<evidence type="ECO:0000256" key="1">
    <source>
        <dbReference type="SAM" id="MobiDB-lite"/>
    </source>
</evidence>
<evidence type="ECO:0000313" key="3">
    <source>
        <dbReference type="Proteomes" id="UP001215598"/>
    </source>
</evidence>
<keyword evidence="3" id="KW-1185">Reference proteome</keyword>
<comment type="caution">
    <text evidence="2">The sequence shown here is derived from an EMBL/GenBank/DDBJ whole genome shotgun (WGS) entry which is preliminary data.</text>
</comment>
<feature type="compositionally biased region" description="Polar residues" evidence="1">
    <location>
        <begin position="25"/>
        <end position="34"/>
    </location>
</feature>